<dbReference type="InterPro" id="IPR052578">
    <property type="entry name" value="PI_Transfer_CRAL-TRIO"/>
</dbReference>
<dbReference type="InterPro" id="IPR001251">
    <property type="entry name" value="CRAL-TRIO_dom"/>
</dbReference>
<dbReference type="CDD" id="cd00170">
    <property type="entry name" value="SEC14"/>
    <property type="match status" value="1"/>
</dbReference>
<sequence>MAMAFLYNPPRIFEAFWKIVKYFLNTKTFRKVKFVYPKNKDSVELMSSYFKEENLPTEFGGKAILEYNHEDFSKQMVQVDTKSVTLLCGDLMISTNLYAMRNPDPRLNPSLSALHRQLVDKLEPLET</sequence>
<dbReference type="SUPFAM" id="SSF52087">
    <property type="entry name" value="CRAL/TRIO domain"/>
    <property type="match status" value="1"/>
</dbReference>
<gene>
    <name evidence="2" type="ORF">V6N12_065223</name>
</gene>
<dbReference type="PANTHER" id="PTHR45824">
    <property type="entry name" value="GH16843P"/>
    <property type="match status" value="1"/>
</dbReference>
<dbReference type="InterPro" id="IPR036865">
    <property type="entry name" value="CRAL-TRIO_dom_sf"/>
</dbReference>
<reference evidence="2 3" key="1">
    <citation type="journal article" date="2024" name="G3 (Bethesda)">
        <title>Genome assembly of Hibiscus sabdariffa L. provides insights into metabolisms of medicinal natural products.</title>
        <authorList>
            <person name="Kim T."/>
        </authorList>
    </citation>
    <scope>NUCLEOTIDE SEQUENCE [LARGE SCALE GENOMIC DNA]</scope>
    <source>
        <strain evidence="2">TK-2024</strain>
        <tissue evidence="2">Old leaves</tissue>
    </source>
</reference>
<comment type="caution">
    <text evidence="2">The sequence shown here is derived from an EMBL/GenBank/DDBJ whole genome shotgun (WGS) entry which is preliminary data.</text>
</comment>
<evidence type="ECO:0000259" key="1">
    <source>
        <dbReference type="PROSITE" id="PS50191"/>
    </source>
</evidence>
<evidence type="ECO:0000313" key="2">
    <source>
        <dbReference type="EMBL" id="KAK8596743.1"/>
    </source>
</evidence>
<dbReference type="PANTHER" id="PTHR45824:SF22">
    <property type="entry name" value="SEC14P-LIKE PHOSPHATIDYLINOSITOL TRANSFER FAMILY PROTEIN"/>
    <property type="match status" value="1"/>
</dbReference>
<dbReference type="PROSITE" id="PS50191">
    <property type="entry name" value="CRAL_TRIO"/>
    <property type="match status" value="1"/>
</dbReference>
<accession>A0ABR2G899</accession>
<protein>
    <recommendedName>
        <fullName evidence="1">CRAL-TRIO domain-containing protein</fullName>
    </recommendedName>
</protein>
<name>A0ABR2G899_9ROSI</name>
<dbReference type="Proteomes" id="UP001472677">
    <property type="component" value="Unassembled WGS sequence"/>
</dbReference>
<keyword evidence="3" id="KW-1185">Reference proteome</keyword>
<proteinExistence type="predicted"/>
<dbReference type="Pfam" id="PF00650">
    <property type="entry name" value="CRAL_TRIO"/>
    <property type="match status" value="1"/>
</dbReference>
<feature type="domain" description="CRAL-TRIO" evidence="1">
    <location>
        <begin position="1"/>
        <end position="67"/>
    </location>
</feature>
<dbReference type="EMBL" id="JBBPBM010000002">
    <property type="protein sequence ID" value="KAK8596743.1"/>
    <property type="molecule type" value="Genomic_DNA"/>
</dbReference>
<evidence type="ECO:0000313" key="3">
    <source>
        <dbReference type="Proteomes" id="UP001472677"/>
    </source>
</evidence>
<dbReference type="Gene3D" id="3.40.525.10">
    <property type="entry name" value="CRAL-TRIO lipid binding domain"/>
    <property type="match status" value="1"/>
</dbReference>
<organism evidence="2 3">
    <name type="scientific">Hibiscus sabdariffa</name>
    <name type="common">roselle</name>
    <dbReference type="NCBI Taxonomy" id="183260"/>
    <lineage>
        <taxon>Eukaryota</taxon>
        <taxon>Viridiplantae</taxon>
        <taxon>Streptophyta</taxon>
        <taxon>Embryophyta</taxon>
        <taxon>Tracheophyta</taxon>
        <taxon>Spermatophyta</taxon>
        <taxon>Magnoliopsida</taxon>
        <taxon>eudicotyledons</taxon>
        <taxon>Gunneridae</taxon>
        <taxon>Pentapetalae</taxon>
        <taxon>rosids</taxon>
        <taxon>malvids</taxon>
        <taxon>Malvales</taxon>
        <taxon>Malvaceae</taxon>
        <taxon>Malvoideae</taxon>
        <taxon>Hibiscus</taxon>
    </lineage>
</organism>